<organism evidence="2 3">
    <name type="scientific">Macaca fascicularis</name>
    <name type="common">Crab-eating macaque</name>
    <name type="synonym">Cynomolgus monkey</name>
    <dbReference type="NCBI Taxonomy" id="9541"/>
    <lineage>
        <taxon>Eukaryota</taxon>
        <taxon>Metazoa</taxon>
        <taxon>Chordata</taxon>
        <taxon>Craniata</taxon>
        <taxon>Vertebrata</taxon>
        <taxon>Euteleostomi</taxon>
        <taxon>Mammalia</taxon>
        <taxon>Eutheria</taxon>
        <taxon>Euarchontoglires</taxon>
        <taxon>Primates</taxon>
        <taxon>Haplorrhini</taxon>
        <taxon>Catarrhini</taxon>
        <taxon>Cercopithecidae</taxon>
        <taxon>Cercopithecinae</taxon>
        <taxon>Macaca</taxon>
    </lineage>
</organism>
<dbReference type="Proteomes" id="UP000233100">
    <property type="component" value="Chromosome 1"/>
</dbReference>
<accession>A0A7N9D408</accession>
<keyword evidence="1" id="KW-1133">Transmembrane helix</keyword>
<dbReference type="PRINTS" id="PR02045">
    <property type="entry name" value="F138DOMAIN"/>
</dbReference>
<feature type="transmembrane region" description="Helical" evidence="1">
    <location>
        <begin position="38"/>
        <end position="57"/>
    </location>
</feature>
<dbReference type="PANTHER" id="PTHR12138:SF162">
    <property type="entry name" value="CHROMOSOME UNDETERMINED SCAFFOLD_275, WHOLE GENOME SHOTGUN SEQUENCE"/>
    <property type="match status" value="1"/>
</dbReference>
<dbReference type="GeneTree" id="ENSGT01150000286943"/>
<dbReference type="AlphaFoldDB" id="A0A7N9D408"/>
<reference evidence="2" key="2">
    <citation type="submission" date="2025-08" db="UniProtKB">
        <authorList>
            <consortium name="Ensembl"/>
        </authorList>
    </citation>
    <scope>IDENTIFICATION</scope>
</reference>
<sequence length="137" mass="15367">MMNIKLCNTWYNCLALLCTCMSVLFCYAFMLKQSKENIQLLFIYFIFIFIFETESLLPRLECNGTISAHCNLRLPGSSDPPASACQVAGITGMHHHARLIFVFSVETGFHYVGQAGLELLTSVIHPPRPPKLLGLQV</sequence>
<reference evidence="2" key="3">
    <citation type="submission" date="2025-09" db="UniProtKB">
        <authorList>
            <consortium name="Ensembl"/>
        </authorList>
    </citation>
    <scope>IDENTIFICATION</scope>
</reference>
<evidence type="ECO:0000313" key="2">
    <source>
        <dbReference type="Ensembl" id="ENSMFAP00000057011.1"/>
    </source>
</evidence>
<protein>
    <submittedName>
        <fullName evidence="2">Uncharacterized protein</fullName>
    </submittedName>
</protein>
<proteinExistence type="predicted"/>
<keyword evidence="1" id="KW-0472">Membrane</keyword>
<evidence type="ECO:0000256" key="1">
    <source>
        <dbReference type="SAM" id="Phobius"/>
    </source>
</evidence>
<evidence type="ECO:0000313" key="3">
    <source>
        <dbReference type="Proteomes" id="UP000233100"/>
    </source>
</evidence>
<dbReference type="PANTHER" id="PTHR12138">
    <property type="entry name" value="PRIMATE-EXPANDED PROTEIN FAMILY"/>
    <property type="match status" value="1"/>
</dbReference>
<dbReference type="Ensembl" id="ENSMFAT00000096319.1">
    <property type="protein sequence ID" value="ENSMFAP00000057011.1"/>
    <property type="gene ID" value="ENSMFAG00000058749.1"/>
</dbReference>
<keyword evidence="3" id="KW-1185">Reference proteome</keyword>
<keyword evidence="1" id="KW-0812">Transmembrane</keyword>
<reference evidence="2 3" key="1">
    <citation type="submission" date="2013-03" db="EMBL/GenBank/DDBJ databases">
        <authorList>
            <person name="Warren W."/>
            <person name="Wilson R.K."/>
        </authorList>
    </citation>
    <scope>NUCLEOTIDE SEQUENCE</scope>
</reference>
<name>A0A7N9D408_MACFA</name>